<keyword evidence="2" id="KW-0689">Ribosomal protein</keyword>
<dbReference type="InterPro" id="IPR001377">
    <property type="entry name" value="Ribosomal_eS6"/>
</dbReference>
<comment type="similarity">
    <text evidence="1">Belongs to the eukaryotic ribosomal protein eS6 family.</text>
</comment>
<accession>A0AAW0IQQ9</accession>
<dbReference type="Pfam" id="PF01092">
    <property type="entry name" value="Ribosomal_S6e"/>
    <property type="match status" value="1"/>
</dbReference>
<sequence>MEGREVAGPLALDYDTCKLGAASPSVAGHPVLRYLPSDGRVHFVHQRNCQCERVVMQGFGALHVPTVWEEKDAGAAAIICVRMDLTISFPATGCRKLTEVDDKLCMATGVAADALGEEQKGHVVQISGILTHGRVCLLLSMRHSCYRARRTGERKHRSVCGRIVDAMLSALNLVIIQQEEKDIPGLTDQLGHITDVCQNVIKEPLNKEGKKPRSKAPKIQRLKQHTKKNKEEAAEYAKPLAKTMQETKGKGQEWMPR</sequence>
<evidence type="ECO:0000313" key="7">
    <source>
        <dbReference type="EMBL" id="KAK7816757.1"/>
    </source>
</evidence>
<dbReference type="SMART" id="SM01405">
    <property type="entry name" value="Ribosomal_S6e"/>
    <property type="match status" value="1"/>
</dbReference>
<evidence type="ECO:0000313" key="8">
    <source>
        <dbReference type="Proteomes" id="UP001488838"/>
    </source>
</evidence>
<name>A0AAW0IQQ9_MYOGA</name>
<feature type="compositionally biased region" description="Basic residues" evidence="6">
    <location>
        <begin position="212"/>
        <end position="228"/>
    </location>
</feature>
<dbReference type="Gene3D" id="1.20.5.2650">
    <property type="match status" value="1"/>
</dbReference>
<gene>
    <name evidence="7" type="ORF">U0070_009282</name>
</gene>
<feature type="non-terminal residue" evidence="7">
    <location>
        <position position="257"/>
    </location>
</feature>
<dbReference type="GO" id="GO:0003735">
    <property type="term" value="F:structural constituent of ribosome"/>
    <property type="evidence" value="ECO:0007669"/>
    <property type="project" value="InterPro"/>
</dbReference>
<reference evidence="7 8" key="1">
    <citation type="journal article" date="2023" name="bioRxiv">
        <title>Conserved and derived expression patterns and positive selection on dental genes reveal complex evolutionary context of ever-growing rodent molars.</title>
        <authorList>
            <person name="Calamari Z.T."/>
            <person name="Song A."/>
            <person name="Cohen E."/>
            <person name="Akter M."/>
            <person name="Roy R.D."/>
            <person name="Hallikas O."/>
            <person name="Christensen M.M."/>
            <person name="Li P."/>
            <person name="Marangoni P."/>
            <person name="Jernvall J."/>
            <person name="Klein O.D."/>
        </authorList>
    </citation>
    <scope>NUCLEOTIDE SEQUENCE [LARGE SCALE GENOMIC DNA]</scope>
    <source>
        <strain evidence="7">V071</strain>
    </source>
</reference>
<evidence type="ECO:0000256" key="2">
    <source>
        <dbReference type="ARBA" id="ARBA00022980"/>
    </source>
</evidence>
<keyword evidence="8" id="KW-1185">Reference proteome</keyword>
<dbReference type="GO" id="GO:0006412">
    <property type="term" value="P:translation"/>
    <property type="evidence" value="ECO:0007669"/>
    <property type="project" value="InterPro"/>
</dbReference>
<protein>
    <recommendedName>
        <fullName evidence="4">Small ribosomal subunit protein eS6</fullName>
    </recommendedName>
    <alternativeName>
        <fullName evidence="5">40S ribosomal protein S6</fullName>
    </alternativeName>
</protein>
<comment type="caution">
    <text evidence="7">The sequence shown here is derived from an EMBL/GenBank/DDBJ whole genome shotgun (WGS) entry which is preliminary data.</text>
</comment>
<keyword evidence="3" id="KW-0687">Ribonucleoprotein</keyword>
<evidence type="ECO:0000256" key="5">
    <source>
        <dbReference type="ARBA" id="ARBA00035403"/>
    </source>
</evidence>
<dbReference type="GO" id="GO:0005840">
    <property type="term" value="C:ribosome"/>
    <property type="evidence" value="ECO:0007669"/>
    <property type="project" value="UniProtKB-KW"/>
</dbReference>
<organism evidence="7 8">
    <name type="scientific">Myodes glareolus</name>
    <name type="common">Bank vole</name>
    <name type="synonym">Clethrionomys glareolus</name>
    <dbReference type="NCBI Taxonomy" id="447135"/>
    <lineage>
        <taxon>Eukaryota</taxon>
        <taxon>Metazoa</taxon>
        <taxon>Chordata</taxon>
        <taxon>Craniata</taxon>
        <taxon>Vertebrata</taxon>
        <taxon>Euteleostomi</taxon>
        <taxon>Mammalia</taxon>
        <taxon>Eutheria</taxon>
        <taxon>Euarchontoglires</taxon>
        <taxon>Glires</taxon>
        <taxon>Rodentia</taxon>
        <taxon>Myomorpha</taxon>
        <taxon>Muroidea</taxon>
        <taxon>Cricetidae</taxon>
        <taxon>Arvicolinae</taxon>
        <taxon>Myodes</taxon>
    </lineage>
</organism>
<evidence type="ECO:0000256" key="4">
    <source>
        <dbReference type="ARBA" id="ARBA00035278"/>
    </source>
</evidence>
<evidence type="ECO:0000256" key="1">
    <source>
        <dbReference type="ARBA" id="ARBA00009312"/>
    </source>
</evidence>
<evidence type="ECO:0000256" key="3">
    <source>
        <dbReference type="ARBA" id="ARBA00023274"/>
    </source>
</evidence>
<dbReference type="PANTHER" id="PTHR11502">
    <property type="entry name" value="40S RIBOSOMAL PROTEIN S6"/>
    <property type="match status" value="1"/>
</dbReference>
<feature type="compositionally biased region" description="Basic and acidic residues" evidence="6">
    <location>
        <begin position="245"/>
        <end position="257"/>
    </location>
</feature>
<dbReference type="Proteomes" id="UP001488838">
    <property type="component" value="Unassembled WGS sequence"/>
</dbReference>
<dbReference type="AlphaFoldDB" id="A0AAW0IQQ9"/>
<evidence type="ECO:0000256" key="6">
    <source>
        <dbReference type="SAM" id="MobiDB-lite"/>
    </source>
</evidence>
<proteinExistence type="inferred from homology"/>
<dbReference type="GO" id="GO:1990904">
    <property type="term" value="C:ribonucleoprotein complex"/>
    <property type="evidence" value="ECO:0007669"/>
    <property type="project" value="UniProtKB-KW"/>
</dbReference>
<dbReference type="EMBL" id="JBBHLL010000100">
    <property type="protein sequence ID" value="KAK7816757.1"/>
    <property type="molecule type" value="Genomic_DNA"/>
</dbReference>
<feature type="region of interest" description="Disordered" evidence="6">
    <location>
        <begin position="205"/>
        <end position="257"/>
    </location>
</feature>